<feature type="transmembrane region" description="Helical" evidence="1">
    <location>
        <begin position="47"/>
        <end position="73"/>
    </location>
</feature>
<keyword evidence="1" id="KW-0472">Membrane</keyword>
<proteinExistence type="predicted"/>
<evidence type="ECO:0000256" key="1">
    <source>
        <dbReference type="SAM" id="Phobius"/>
    </source>
</evidence>
<dbReference type="EMBL" id="LMAI01000010">
    <property type="protein sequence ID" value="KUJ55111.1"/>
    <property type="molecule type" value="Genomic_DNA"/>
</dbReference>
<sequence>MYLNKKSAETVPADFHSFICFYLPAGAAVLSTFMLSIGIVVDMVSDTAGAVCMVVSVIVESVSLEDICFSFVLQLTAKNPTPRIIKTNFFIIFYFYGDEIEYSITIPKISFITI</sequence>
<protein>
    <submittedName>
        <fullName evidence="2">Uncharacterized protein</fullName>
    </submittedName>
</protein>
<evidence type="ECO:0000313" key="3">
    <source>
        <dbReference type="Proteomes" id="UP000054388"/>
    </source>
</evidence>
<feature type="transmembrane region" description="Helical" evidence="1">
    <location>
        <begin position="21"/>
        <end position="41"/>
    </location>
</feature>
<gene>
    <name evidence="2" type="ORF">AR686_16325</name>
</gene>
<keyword evidence="1" id="KW-0812">Transmembrane</keyword>
<organism evidence="2 3">
    <name type="scientific">Chryseobacterium aquaticum subsp. greenlandense</name>
    <dbReference type="NCBI Taxonomy" id="345663"/>
    <lineage>
        <taxon>Bacteria</taxon>
        <taxon>Pseudomonadati</taxon>
        <taxon>Bacteroidota</taxon>
        <taxon>Flavobacteriia</taxon>
        <taxon>Flavobacteriales</taxon>
        <taxon>Weeksellaceae</taxon>
        <taxon>Chryseobacterium group</taxon>
        <taxon>Chryseobacterium</taxon>
    </lineage>
</organism>
<keyword evidence="1" id="KW-1133">Transmembrane helix</keyword>
<name>A0A117KB34_9FLAO</name>
<dbReference type="Proteomes" id="UP000054388">
    <property type="component" value="Unassembled WGS sequence"/>
</dbReference>
<accession>A0A117KB34</accession>
<comment type="caution">
    <text evidence="2">The sequence shown here is derived from an EMBL/GenBank/DDBJ whole genome shotgun (WGS) entry which is preliminary data.</text>
</comment>
<dbReference type="AlphaFoldDB" id="A0A117KB34"/>
<reference evidence="2 3" key="1">
    <citation type="submission" date="2015-10" db="EMBL/GenBank/DDBJ databases">
        <title>Genome sequence of Chryseobacterium greenlandense.</title>
        <authorList>
            <person name="Newman J."/>
            <person name="Fischer K."/>
            <person name="Miller J."/>
        </authorList>
    </citation>
    <scope>NUCLEOTIDE SEQUENCE [LARGE SCALE GENOMIC DNA]</scope>
    <source>
        <strain evidence="2 3">UMB34</strain>
    </source>
</reference>
<evidence type="ECO:0000313" key="2">
    <source>
        <dbReference type="EMBL" id="KUJ55111.1"/>
    </source>
</evidence>